<comment type="caution">
    <text evidence="1">The sequence shown here is derived from an EMBL/GenBank/DDBJ whole genome shotgun (WGS) entry which is preliminary data.</text>
</comment>
<proteinExistence type="predicted"/>
<dbReference type="EMBL" id="BORJ01000020">
    <property type="protein sequence ID" value="GIN99121.1"/>
    <property type="molecule type" value="Genomic_DNA"/>
</dbReference>
<accession>A0ABQ4L4B8</accession>
<reference evidence="1 2" key="1">
    <citation type="submission" date="2021-03" db="EMBL/GenBank/DDBJ databases">
        <title>Antimicrobial resistance genes in bacteria isolated from Japanese honey, and their potential for conferring macrolide and lincosamide resistance in the American foulbrood pathogen Paenibacillus larvae.</title>
        <authorList>
            <person name="Okamoto M."/>
            <person name="Kumagai M."/>
            <person name="Kanamori H."/>
            <person name="Takamatsu D."/>
        </authorList>
    </citation>
    <scope>NUCLEOTIDE SEQUENCE [LARGE SCALE GENOMIC DNA]</scope>
    <source>
        <strain evidence="1 2">J6TS1</strain>
    </source>
</reference>
<gene>
    <name evidence="1" type="ORF">J6TS1_49910</name>
</gene>
<name>A0ABQ4L4B8_SIMTE</name>
<sequence length="62" mass="7084">MNCVGIAPLCEIKGLKFVYSQVYQYVIYNFPSCLSVSKQQSTSEKRSFERLFLTVIDIIGNN</sequence>
<evidence type="ECO:0000313" key="2">
    <source>
        <dbReference type="Proteomes" id="UP000680670"/>
    </source>
</evidence>
<organism evidence="1 2">
    <name type="scientific">Siminovitchia terrae</name>
    <name type="common">Bacillus terrae</name>
    <dbReference type="NCBI Taxonomy" id="1914933"/>
    <lineage>
        <taxon>Bacteria</taxon>
        <taxon>Bacillati</taxon>
        <taxon>Bacillota</taxon>
        <taxon>Bacilli</taxon>
        <taxon>Bacillales</taxon>
        <taxon>Bacillaceae</taxon>
        <taxon>Siminovitchia</taxon>
    </lineage>
</organism>
<dbReference type="Proteomes" id="UP000680670">
    <property type="component" value="Unassembled WGS sequence"/>
</dbReference>
<protein>
    <submittedName>
        <fullName evidence="1">Uncharacterized protein</fullName>
    </submittedName>
</protein>
<keyword evidence="2" id="KW-1185">Reference proteome</keyword>
<evidence type="ECO:0000313" key="1">
    <source>
        <dbReference type="EMBL" id="GIN99121.1"/>
    </source>
</evidence>